<keyword evidence="4" id="KW-1185">Reference proteome</keyword>
<dbReference type="AlphaFoldDB" id="A0A0W1R9L4"/>
<protein>
    <recommendedName>
        <fullName evidence="5">KEOPS complex Pcc1-like subunit</fullName>
    </recommendedName>
</protein>
<comment type="similarity">
    <text evidence="1">Belongs to the CTAG/PCC1 family.</text>
</comment>
<dbReference type="EMBL" id="LOPU01000018">
    <property type="protein sequence ID" value="KTG10011.1"/>
    <property type="molecule type" value="Genomic_DNA"/>
</dbReference>
<feature type="region of interest" description="Disordered" evidence="2">
    <location>
        <begin position="1"/>
        <end position="21"/>
    </location>
</feature>
<evidence type="ECO:0008006" key="5">
    <source>
        <dbReference type="Google" id="ProtNLM"/>
    </source>
</evidence>
<comment type="caution">
    <text evidence="3">The sequence shown here is derived from an EMBL/GenBank/DDBJ whole genome shotgun (WGS) entry which is preliminary data.</text>
</comment>
<dbReference type="STRING" id="1514971.AUR64_10435"/>
<evidence type="ECO:0000313" key="3">
    <source>
        <dbReference type="EMBL" id="KTG10011.1"/>
    </source>
</evidence>
<dbReference type="RefSeq" id="WP_058581366.1">
    <property type="nucleotide sequence ID" value="NZ_LOPU01000018.1"/>
</dbReference>
<dbReference type="OrthoDB" id="107316at2157"/>
<gene>
    <name evidence="3" type="ORF">AUR64_10435</name>
</gene>
<sequence>MTRTSETNSESGARTARVETTHEEAALVAAALAPDDTDSMTTDVDDNRIVTDIERETTGGLQATVDDYVVNLTVAEAVIDAATDTT</sequence>
<feature type="compositionally biased region" description="Polar residues" evidence="2">
    <location>
        <begin position="1"/>
        <end position="12"/>
    </location>
</feature>
<accession>A0A0W1R9L4</accession>
<organism evidence="3 4">
    <name type="scientific">Haloprofundus marisrubri</name>
    <dbReference type="NCBI Taxonomy" id="1514971"/>
    <lineage>
        <taxon>Archaea</taxon>
        <taxon>Methanobacteriati</taxon>
        <taxon>Methanobacteriota</taxon>
        <taxon>Stenosarchaea group</taxon>
        <taxon>Halobacteria</taxon>
        <taxon>Halobacteriales</taxon>
        <taxon>Haloferacaceae</taxon>
        <taxon>Haloprofundus</taxon>
    </lineage>
</organism>
<evidence type="ECO:0000256" key="2">
    <source>
        <dbReference type="SAM" id="MobiDB-lite"/>
    </source>
</evidence>
<name>A0A0W1R9L4_9EURY</name>
<evidence type="ECO:0000313" key="4">
    <source>
        <dbReference type="Proteomes" id="UP000054387"/>
    </source>
</evidence>
<dbReference type="Pfam" id="PF09341">
    <property type="entry name" value="Pcc1"/>
    <property type="match status" value="1"/>
</dbReference>
<dbReference type="Proteomes" id="UP000054387">
    <property type="component" value="Unassembled WGS sequence"/>
</dbReference>
<proteinExistence type="inferred from homology"/>
<dbReference type="InterPro" id="IPR015419">
    <property type="entry name" value="CTAG/Pcc1"/>
</dbReference>
<dbReference type="NCBIfam" id="NF011470">
    <property type="entry name" value="PRK14887.1"/>
    <property type="match status" value="1"/>
</dbReference>
<evidence type="ECO:0000256" key="1">
    <source>
        <dbReference type="ARBA" id="ARBA00007073"/>
    </source>
</evidence>
<reference evidence="3 4" key="1">
    <citation type="submission" date="2015-12" db="EMBL/GenBank/DDBJ databases">
        <title>Haloprofundus marisrubri gen. nov., sp. nov., an extremely halophilic archaeon isolated from the Discovery deep brine-seawater interface in the Red Sea.</title>
        <authorList>
            <person name="Zhang G."/>
            <person name="Stingl U."/>
            <person name="Rashid M."/>
        </authorList>
    </citation>
    <scope>NUCLEOTIDE SEQUENCE [LARGE SCALE GENOMIC DNA]</scope>
    <source>
        <strain evidence="3 4">SB9</strain>
    </source>
</reference>